<dbReference type="EMBL" id="PQFZ01000008">
    <property type="protein sequence ID" value="POR50963.1"/>
    <property type="molecule type" value="Genomic_DNA"/>
</dbReference>
<name>A0A2S4M894_9HYPH</name>
<comment type="subcellular location">
    <subcellularLocation>
        <location evidence="1">Cell membrane</location>
        <topology evidence="1">Multi-pass membrane protein</topology>
    </subcellularLocation>
</comment>
<evidence type="ECO:0000256" key="1">
    <source>
        <dbReference type="ARBA" id="ARBA00004651"/>
    </source>
</evidence>
<dbReference type="RefSeq" id="WP_103719056.1">
    <property type="nucleotide sequence ID" value="NZ_PQFZ01000008.1"/>
</dbReference>
<organism evidence="10 11">
    <name type="scientific">Bosea psychrotolerans</name>
    <dbReference type="NCBI Taxonomy" id="1871628"/>
    <lineage>
        <taxon>Bacteria</taxon>
        <taxon>Pseudomonadati</taxon>
        <taxon>Pseudomonadota</taxon>
        <taxon>Alphaproteobacteria</taxon>
        <taxon>Hyphomicrobiales</taxon>
        <taxon>Boseaceae</taxon>
        <taxon>Bosea</taxon>
    </lineage>
</organism>
<feature type="transmembrane region" description="Helical" evidence="9">
    <location>
        <begin position="255"/>
        <end position="276"/>
    </location>
</feature>
<evidence type="ECO:0000256" key="4">
    <source>
        <dbReference type="ARBA" id="ARBA00022692"/>
    </source>
</evidence>
<proteinExistence type="inferred from homology"/>
<evidence type="ECO:0000256" key="5">
    <source>
        <dbReference type="ARBA" id="ARBA00022970"/>
    </source>
</evidence>
<dbReference type="PANTHER" id="PTHR11795">
    <property type="entry name" value="BRANCHED-CHAIN AMINO ACID TRANSPORT SYSTEM PERMEASE PROTEIN LIVH"/>
    <property type="match status" value="1"/>
</dbReference>
<dbReference type="GO" id="GO:0022857">
    <property type="term" value="F:transmembrane transporter activity"/>
    <property type="evidence" value="ECO:0007669"/>
    <property type="project" value="InterPro"/>
</dbReference>
<evidence type="ECO:0000256" key="9">
    <source>
        <dbReference type="SAM" id="Phobius"/>
    </source>
</evidence>
<feature type="transmembrane region" description="Helical" evidence="9">
    <location>
        <begin position="189"/>
        <end position="210"/>
    </location>
</feature>
<keyword evidence="2" id="KW-0813">Transport</keyword>
<dbReference type="InterPro" id="IPR001851">
    <property type="entry name" value="ABC_transp_permease"/>
</dbReference>
<evidence type="ECO:0000256" key="7">
    <source>
        <dbReference type="ARBA" id="ARBA00023136"/>
    </source>
</evidence>
<feature type="transmembrane region" description="Helical" evidence="9">
    <location>
        <begin position="12"/>
        <end position="34"/>
    </location>
</feature>
<feature type="transmembrane region" description="Helical" evidence="9">
    <location>
        <begin position="137"/>
        <end position="158"/>
    </location>
</feature>
<feature type="transmembrane region" description="Helical" evidence="9">
    <location>
        <begin position="64"/>
        <end position="83"/>
    </location>
</feature>
<comment type="caution">
    <text evidence="10">The sequence shown here is derived from an EMBL/GenBank/DDBJ whole genome shotgun (WGS) entry which is preliminary data.</text>
</comment>
<comment type="similarity">
    <text evidence="8">Belongs to the binding-protein-dependent transport system permease family. LivHM subfamily.</text>
</comment>
<gene>
    <name evidence="10" type="ORF">CYD53_108214</name>
</gene>
<keyword evidence="6 9" id="KW-1133">Transmembrane helix</keyword>
<evidence type="ECO:0000313" key="11">
    <source>
        <dbReference type="Proteomes" id="UP000236919"/>
    </source>
</evidence>
<dbReference type="OrthoDB" id="9807115at2"/>
<protein>
    <submittedName>
        <fullName evidence="10">Amino acid/amide ABC transporter membrane protein 1 (HAAT family)</fullName>
    </submittedName>
</protein>
<keyword evidence="3" id="KW-1003">Cell membrane</keyword>
<sequence length="286" mass="29947">MAVVQAILDGLMIGGVYAVISIGLTLVFGVMGIVNFAQAEFLMLGMFVAYYAWAWLGLDPLLAAPLAFAVVFVLGAALQHLLIRRVLKAPEVAQIFLTVGLLIVMENAALLMFGSGFKSVSTPYQTASLQLGPLFVSVPYLAAFLMSVASGLVLWLFMKLSWFGKAMRATAQDPMAAKLLGINSDRMHMLAFALGVGLTAFGGAVILPYLTASPTVGGQFVVLMFTVVVLGGLGSVAGAVVGGFAVGIIQSLSGLAFPIQLQNLVLFVVFIGVLAFRPKGLLGAAR</sequence>
<accession>A0A2S4M894</accession>
<evidence type="ECO:0000256" key="3">
    <source>
        <dbReference type="ARBA" id="ARBA00022475"/>
    </source>
</evidence>
<feature type="transmembrane region" description="Helical" evidence="9">
    <location>
        <begin position="222"/>
        <end position="248"/>
    </location>
</feature>
<dbReference type="GO" id="GO:0006865">
    <property type="term" value="P:amino acid transport"/>
    <property type="evidence" value="ECO:0007669"/>
    <property type="project" value="UniProtKB-KW"/>
</dbReference>
<dbReference type="Proteomes" id="UP000236919">
    <property type="component" value="Unassembled WGS sequence"/>
</dbReference>
<evidence type="ECO:0000256" key="8">
    <source>
        <dbReference type="ARBA" id="ARBA00037998"/>
    </source>
</evidence>
<keyword evidence="4 9" id="KW-0812">Transmembrane</keyword>
<dbReference type="AlphaFoldDB" id="A0A2S4M894"/>
<dbReference type="InterPro" id="IPR052157">
    <property type="entry name" value="BCAA_transport_permease"/>
</dbReference>
<dbReference type="PANTHER" id="PTHR11795:SF445">
    <property type="entry name" value="AMINO ACID ABC TRANSPORTER PERMEASE PROTEIN"/>
    <property type="match status" value="1"/>
</dbReference>
<dbReference type="CDD" id="cd06582">
    <property type="entry name" value="TM_PBP1_LivH_like"/>
    <property type="match status" value="1"/>
</dbReference>
<keyword evidence="5" id="KW-0029">Amino-acid transport</keyword>
<feature type="transmembrane region" description="Helical" evidence="9">
    <location>
        <begin position="95"/>
        <end position="117"/>
    </location>
</feature>
<evidence type="ECO:0000313" key="10">
    <source>
        <dbReference type="EMBL" id="POR50963.1"/>
    </source>
</evidence>
<reference evidence="10 11" key="1">
    <citation type="submission" date="2018-01" db="EMBL/GenBank/DDBJ databases">
        <title>Genomic Encyclopedia of Type Strains, Phase III (KMG-III): the genomes of soil and plant-associated and newly described type strains.</title>
        <authorList>
            <person name="Whitman W."/>
        </authorList>
    </citation>
    <scope>NUCLEOTIDE SEQUENCE [LARGE SCALE GENOMIC DNA]</scope>
    <source>
        <strain evidence="10 11">1131</strain>
    </source>
</reference>
<evidence type="ECO:0000256" key="2">
    <source>
        <dbReference type="ARBA" id="ARBA00022448"/>
    </source>
</evidence>
<keyword evidence="7 9" id="KW-0472">Membrane</keyword>
<evidence type="ECO:0000256" key="6">
    <source>
        <dbReference type="ARBA" id="ARBA00022989"/>
    </source>
</evidence>
<dbReference type="GO" id="GO:0005886">
    <property type="term" value="C:plasma membrane"/>
    <property type="evidence" value="ECO:0007669"/>
    <property type="project" value="UniProtKB-SubCell"/>
</dbReference>
<dbReference type="Pfam" id="PF02653">
    <property type="entry name" value="BPD_transp_2"/>
    <property type="match status" value="1"/>
</dbReference>
<feature type="transmembrane region" description="Helical" evidence="9">
    <location>
        <begin position="41"/>
        <end position="58"/>
    </location>
</feature>
<keyword evidence="11" id="KW-1185">Reference proteome</keyword>